<protein>
    <recommendedName>
        <fullName evidence="3">XMAP215/Dis1/CLASP TOG domain-containing protein</fullName>
    </recommendedName>
</protein>
<dbReference type="InterPro" id="IPR048491">
    <property type="entry name" value="XMAP215_CLASP_TOG"/>
</dbReference>
<evidence type="ECO:0000259" key="3">
    <source>
        <dbReference type="Pfam" id="PF21041"/>
    </source>
</evidence>
<feature type="domain" description="XMAP215/Dis1/CLASP TOG" evidence="3">
    <location>
        <begin position="6"/>
        <end position="73"/>
    </location>
</feature>
<dbReference type="Proteomes" id="UP000092462">
    <property type="component" value="Unassembled WGS sequence"/>
</dbReference>
<comment type="subcellular location">
    <subcellularLocation>
        <location evidence="1">Cytoplasm</location>
    </subcellularLocation>
</comment>
<evidence type="ECO:0000256" key="1">
    <source>
        <dbReference type="ARBA" id="ARBA00004496"/>
    </source>
</evidence>
<evidence type="ECO:0000313" key="4">
    <source>
        <dbReference type="EnsemblMetazoa" id="PPAI007596-PA"/>
    </source>
</evidence>
<dbReference type="EMBL" id="AJVK01061072">
    <property type="status" value="NOT_ANNOTATED_CDS"/>
    <property type="molecule type" value="Genomic_DNA"/>
</dbReference>
<dbReference type="VEuPathDB" id="VectorBase:PPAPM1_005913"/>
<evidence type="ECO:0000313" key="5">
    <source>
        <dbReference type="Proteomes" id="UP000092462"/>
    </source>
</evidence>
<name>A0A1B0DHG2_PHLPP</name>
<dbReference type="InterPro" id="IPR045110">
    <property type="entry name" value="XMAP215"/>
</dbReference>
<dbReference type="GO" id="GO:0046785">
    <property type="term" value="P:microtubule polymerization"/>
    <property type="evidence" value="ECO:0007669"/>
    <property type="project" value="InterPro"/>
</dbReference>
<keyword evidence="2" id="KW-0963">Cytoplasm</keyword>
<dbReference type="GO" id="GO:0051010">
    <property type="term" value="F:microtubule plus-end binding"/>
    <property type="evidence" value="ECO:0007669"/>
    <property type="project" value="InterPro"/>
</dbReference>
<organism evidence="4 5">
    <name type="scientific">Phlebotomus papatasi</name>
    <name type="common">Sandfly</name>
    <dbReference type="NCBI Taxonomy" id="29031"/>
    <lineage>
        <taxon>Eukaryota</taxon>
        <taxon>Metazoa</taxon>
        <taxon>Ecdysozoa</taxon>
        <taxon>Arthropoda</taxon>
        <taxon>Hexapoda</taxon>
        <taxon>Insecta</taxon>
        <taxon>Pterygota</taxon>
        <taxon>Neoptera</taxon>
        <taxon>Endopterygota</taxon>
        <taxon>Diptera</taxon>
        <taxon>Nematocera</taxon>
        <taxon>Psychodoidea</taxon>
        <taxon>Psychodidae</taxon>
        <taxon>Phlebotomus</taxon>
        <taxon>Phlebotomus</taxon>
    </lineage>
</organism>
<sequence length="90" mass="10342">MEEDTEFKKLPVDERCVHKLWKARVDGYEEAANIFREIDDEKSPEWNKFLGLVKKFVVDSNVMAQEKGPVSLCLTRSSPDESHSLNGQNT</sequence>
<dbReference type="GO" id="GO:0005737">
    <property type="term" value="C:cytoplasm"/>
    <property type="evidence" value="ECO:0007669"/>
    <property type="project" value="UniProtKB-SubCell"/>
</dbReference>
<dbReference type="GO" id="GO:0061863">
    <property type="term" value="F:microtubule plus end polymerase"/>
    <property type="evidence" value="ECO:0007669"/>
    <property type="project" value="InterPro"/>
</dbReference>
<dbReference type="GO" id="GO:0030951">
    <property type="term" value="P:establishment or maintenance of microtubule cytoskeleton polarity"/>
    <property type="evidence" value="ECO:0007669"/>
    <property type="project" value="InterPro"/>
</dbReference>
<accession>A0A1B0DHG2</accession>
<dbReference type="InterPro" id="IPR011989">
    <property type="entry name" value="ARM-like"/>
</dbReference>
<dbReference type="Gene3D" id="1.25.10.10">
    <property type="entry name" value="Leucine-rich Repeat Variant"/>
    <property type="match status" value="1"/>
</dbReference>
<dbReference type="GO" id="GO:0007051">
    <property type="term" value="P:spindle organization"/>
    <property type="evidence" value="ECO:0007669"/>
    <property type="project" value="InterPro"/>
</dbReference>
<reference evidence="4" key="1">
    <citation type="submission" date="2022-08" db="UniProtKB">
        <authorList>
            <consortium name="EnsemblMetazoa"/>
        </authorList>
    </citation>
    <scope>IDENTIFICATION</scope>
    <source>
        <strain evidence="4">Israel</strain>
    </source>
</reference>
<dbReference type="VEuPathDB" id="VectorBase:PPAI007596"/>
<dbReference type="Pfam" id="PF21041">
    <property type="entry name" value="XMAP215_CLASP_TOG"/>
    <property type="match status" value="1"/>
</dbReference>
<evidence type="ECO:0000256" key="2">
    <source>
        <dbReference type="ARBA" id="ARBA00022490"/>
    </source>
</evidence>
<dbReference type="AlphaFoldDB" id="A0A1B0DHG2"/>
<dbReference type="EnsemblMetazoa" id="PPAI007596-RA">
    <property type="protein sequence ID" value="PPAI007596-PA"/>
    <property type="gene ID" value="PPAI007596"/>
</dbReference>
<dbReference type="PANTHER" id="PTHR12609">
    <property type="entry name" value="MICROTUBULE ASSOCIATED PROTEIN XMAP215"/>
    <property type="match status" value="1"/>
</dbReference>
<proteinExistence type="predicted"/>
<keyword evidence="5" id="KW-1185">Reference proteome</keyword>